<dbReference type="EMBL" id="SLWO01000001">
    <property type="protein sequence ID" value="TCO31216.1"/>
    <property type="molecule type" value="Genomic_DNA"/>
</dbReference>
<dbReference type="RefSeq" id="WP_132529354.1">
    <property type="nucleotide sequence ID" value="NZ_BMJO01000001.1"/>
</dbReference>
<evidence type="ECO:0000313" key="4">
    <source>
        <dbReference type="Proteomes" id="UP000622648"/>
    </source>
</evidence>
<dbReference type="OrthoDB" id="768780at2"/>
<dbReference type="Proteomes" id="UP000622648">
    <property type="component" value="Unassembled WGS sequence"/>
</dbReference>
<evidence type="ECO:0000313" key="3">
    <source>
        <dbReference type="Proteomes" id="UP000295684"/>
    </source>
</evidence>
<reference evidence="1" key="4">
    <citation type="submission" date="2024-05" db="EMBL/GenBank/DDBJ databases">
        <authorList>
            <person name="Sun Q."/>
            <person name="Zhou Y."/>
        </authorList>
    </citation>
    <scope>NUCLEOTIDE SEQUENCE</scope>
    <source>
        <strain evidence="1">CGMCC 1.15644</strain>
    </source>
</reference>
<name>A0A4V2S0D0_9SPHI</name>
<dbReference type="Proteomes" id="UP000295684">
    <property type="component" value="Unassembled WGS sequence"/>
</dbReference>
<reference evidence="4" key="2">
    <citation type="journal article" date="2019" name="Int. J. Syst. Evol. Microbiol.">
        <title>The Global Catalogue of Microorganisms (GCM) 10K type strain sequencing project: providing services to taxonomists for standard genome sequencing and annotation.</title>
        <authorList>
            <consortium name="The Broad Institute Genomics Platform"/>
            <consortium name="The Broad Institute Genome Sequencing Center for Infectious Disease"/>
            <person name="Wu L."/>
            <person name="Ma J."/>
        </authorList>
    </citation>
    <scope>NUCLEOTIDE SEQUENCE [LARGE SCALE GENOMIC DNA]</scope>
    <source>
        <strain evidence="4">CGMCC 1.15644</strain>
    </source>
</reference>
<evidence type="ECO:0000313" key="2">
    <source>
        <dbReference type="EMBL" id="TCO31216.1"/>
    </source>
</evidence>
<reference evidence="1" key="1">
    <citation type="journal article" date="2014" name="Int. J. Syst. Evol. Microbiol.">
        <title>Complete genome of a new Firmicutes species belonging to the dominant human colonic microbiota ('Ruminococcus bicirculans') reveals two chromosomes and a selective capacity to utilize plant glucans.</title>
        <authorList>
            <consortium name="NISC Comparative Sequencing Program"/>
            <person name="Wegmann U."/>
            <person name="Louis P."/>
            <person name="Goesmann A."/>
            <person name="Henrissat B."/>
            <person name="Duncan S.H."/>
            <person name="Flint H.J."/>
        </authorList>
    </citation>
    <scope>NUCLEOTIDE SEQUENCE</scope>
    <source>
        <strain evidence="1">CGMCC 1.15644</strain>
    </source>
</reference>
<organism evidence="2 3">
    <name type="scientific">Pedobacter psychrotolerans</name>
    <dbReference type="NCBI Taxonomy" id="1843235"/>
    <lineage>
        <taxon>Bacteria</taxon>
        <taxon>Pseudomonadati</taxon>
        <taxon>Bacteroidota</taxon>
        <taxon>Sphingobacteriia</taxon>
        <taxon>Sphingobacteriales</taxon>
        <taxon>Sphingobacteriaceae</taxon>
        <taxon>Pedobacter</taxon>
    </lineage>
</organism>
<accession>A0A4V2S0D0</accession>
<proteinExistence type="predicted"/>
<protein>
    <submittedName>
        <fullName evidence="2">Uncharacterized protein</fullName>
    </submittedName>
</protein>
<dbReference type="AlphaFoldDB" id="A0A4V2S0D0"/>
<comment type="caution">
    <text evidence="2">The sequence shown here is derived from an EMBL/GenBank/DDBJ whole genome shotgun (WGS) entry which is preliminary data.</text>
</comment>
<dbReference type="EMBL" id="BMJO01000001">
    <property type="protein sequence ID" value="GGE41332.1"/>
    <property type="molecule type" value="Genomic_DNA"/>
</dbReference>
<keyword evidence="4" id="KW-1185">Reference proteome</keyword>
<evidence type="ECO:0000313" key="1">
    <source>
        <dbReference type="EMBL" id="GGE41332.1"/>
    </source>
</evidence>
<reference evidence="2 3" key="3">
    <citation type="submission" date="2019-03" db="EMBL/GenBank/DDBJ databases">
        <title>Genomic Encyclopedia of Type Strains, Phase IV (KMG-IV): sequencing the most valuable type-strain genomes for metagenomic binning, comparative biology and taxonomic classification.</title>
        <authorList>
            <person name="Goeker M."/>
        </authorList>
    </citation>
    <scope>NUCLEOTIDE SEQUENCE [LARGE SCALE GENOMIC DNA]</scope>
    <source>
        <strain evidence="2 3">DSM 103236</strain>
    </source>
</reference>
<gene>
    <name evidence="2" type="ORF">EV200_101664</name>
    <name evidence="1" type="ORF">GCM10011413_04020</name>
</gene>
<sequence length="112" mass="12219">MNLKKMSLGLVALVGFGLLITMNAFTSISKQNFTYWQYESGRISDIREGASYSPIAAPSVAPCENGTDLPCVLKVDASIDTQDKLNTYLHDTATFPTASDITNTAMYKKEAE</sequence>